<evidence type="ECO:0000256" key="1">
    <source>
        <dbReference type="SAM" id="Phobius"/>
    </source>
</evidence>
<dbReference type="RefSeq" id="WP_101221038.1">
    <property type="nucleotide sequence ID" value="NZ_JACYMZ010000009.1"/>
</dbReference>
<dbReference type="Proteomes" id="UP000233564">
    <property type="component" value="Unassembled WGS sequence"/>
</dbReference>
<organism evidence="2 3">
    <name type="scientific">Pseudomonas fluorescens</name>
    <dbReference type="NCBI Taxonomy" id="294"/>
    <lineage>
        <taxon>Bacteria</taxon>
        <taxon>Pseudomonadati</taxon>
        <taxon>Pseudomonadota</taxon>
        <taxon>Gammaproteobacteria</taxon>
        <taxon>Pseudomonadales</taxon>
        <taxon>Pseudomonadaceae</taxon>
        <taxon>Pseudomonas</taxon>
    </lineage>
</organism>
<comment type="caution">
    <text evidence="2">The sequence shown here is derived from an EMBL/GenBank/DDBJ whole genome shotgun (WGS) entry which is preliminary data.</text>
</comment>
<evidence type="ECO:0000313" key="2">
    <source>
        <dbReference type="EMBL" id="PKH15701.1"/>
    </source>
</evidence>
<proteinExistence type="predicted"/>
<accession>A0A2N1DXX9</accession>
<dbReference type="EMBL" id="NVXX01000042">
    <property type="protein sequence ID" value="PKH15701.1"/>
    <property type="molecule type" value="Genomic_DNA"/>
</dbReference>
<reference evidence="2 3" key="1">
    <citation type="submission" date="2017-08" db="EMBL/GenBank/DDBJ databases">
        <authorList>
            <person name="de Groot N.N."/>
        </authorList>
    </citation>
    <scope>NUCLEOTIDE SEQUENCE [LARGE SCALE GENOMIC DNA]</scope>
    <source>
        <strain evidence="2 3">PfR 37</strain>
    </source>
</reference>
<keyword evidence="1" id="KW-0812">Transmembrane</keyword>
<protein>
    <submittedName>
        <fullName evidence="2">Uncharacterized protein</fullName>
    </submittedName>
</protein>
<feature type="transmembrane region" description="Helical" evidence="1">
    <location>
        <begin position="44"/>
        <end position="62"/>
    </location>
</feature>
<evidence type="ECO:0000313" key="3">
    <source>
        <dbReference type="Proteomes" id="UP000233564"/>
    </source>
</evidence>
<gene>
    <name evidence="2" type="ORF">CIB54_22695</name>
</gene>
<keyword evidence="1" id="KW-0472">Membrane</keyword>
<sequence length="259" mass="28486">MNWMLGVILLVACVTSASLGLTAGINLNPASTVTYVWDWSAAGGWVSGIGTLLAVIVTLWQVRRQQEREKPSVKAQQDFELEANSLSVALVSTGLVPSTILSAHLSYNGGGARIDLSHHCPHSTVYPQRLDRGEVMSLLSLKDVNFYMLGRSIVDPIVGALEAKGERPAVHGVGLNQKFFDELNSISSRGATLIVKTAYGVEEFPFSQDALRALLKYAIDDELILAKQQLESWSREDRKLSKMLAEELQRCQRNEDKSE</sequence>
<dbReference type="AlphaFoldDB" id="A0A2N1DXX9"/>
<keyword evidence="1" id="KW-1133">Transmembrane helix</keyword>
<name>A0A2N1DXX9_PSEFL</name>